<dbReference type="GO" id="GO:0002099">
    <property type="term" value="P:tRNA wobble guanine modification"/>
    <property type="evidence" value="ECO:0007669"/>
    <property type="project" value="TreeGrafter"/>
</dbReference>
<reference evidence="7" key="2">
    <citation type="submission" date="2017-05" db="EMBL/GenBank/DDBJ databases">
        <authorList>
            <person name="Munson-Mcgee J.H."/>
        </authorList>
    </citation>
    <scope>NUCLEOTIDE SEQUENCE</scope>
    <source>
        <strain evidence="7">SCGC AB-777_F03</strain>
    </source>
</reference>
<dbReference type="SUPFAM" id="SSF51713">
    <property type="entry name" value="tRNA-guanine transglycosylase"/>
    <property type="match status" value="1"/>
</dbReference>
<dbReference type="InterPro" id="IPR002616">
    <property type="entry name" value="tRNA_ribo_trans-like"/>
</dbReference>
<dbReference type="AlphaFoldDB" id="A0A2T9WLM6"/>
<dbReference type="GO" id="GO:0005737">
    <property type="term" value="C:cytoplasm"/>
    <property type="evidence" value="ECO:0007669"/>
    <property type="project" value="TreeGrafter"/>
</dbReference>
<reference evidence="8" key="1">
    <citation type="journal article" date="2015" name="Appl. Environ. Microbiol.">
        <title>Nanoarchaeota, Their Sulfolobales Host, and Nanoarchaeota Virus Distribution across Yellowstone National Park Hot Springs.</title>
        <authorList>
            <person name="Munson-McGee J.H."/>
            <person name="Field E.K."/>
            <person name="Bateson M."/>
            <person name="Rooney C."/>
            <person name="Stepanauskas R."/>
            <person name="Young M.J."/>
        </authorList>
    </citation>
    <scope>NUCLEOTIDE SEQUENCE [LARGE SCALE GENOMIC DNA]</scope>
    <source>
        <strain evidence="8">SCGC AB-777_F03</strain>
    </source>
</reference>
<dbReference type="Pfam" id="PF01702">
    <property type="entry name" value="TGT"/>
    <property type="match status" value="1"/>
</dbReference>
<dbReference type="GO" id="GO:0046872">
    <property type="term" value="F:metal ion binding"/>
    <property type="evidence" value="ECO:0007669"/>
    <property type="project" value="UniProtKB-KW"/>
</dbReference>
<dbReference type="EC" id="2.4.2.48" evidence="7"/>
<evidence type="ECO:0000256" key="2">
    <source>
        <dbReference type="ARBA" id="ARBA00022679"/>
    </source>
</evidence>
<reference evidence="8" key="3">
    <citation type="submission" date="2017-05" db="EMBL/GenBank/DDBJ databases">
        <authorList>
            <person name="Song R."/>
            <person name="Chenine A.L."/>
            <person name="Ruprecht R.M."/>
        </authorList>
    </citation>
    <scope>NUCLEOTIDE SEQUENCE</scope>
    <source>
        <strain evidence="8">SCGC AB-777_F03</strain>
    </source>
</reference>
<keyword evidence="4" id="KW-0479">Metal-binding</keyword>
<dbReference type="NCBIfam" id="TIGR00449">
    <property type="entry name" value="tgt_general"/>
    <property type="match status" value="1"/>
</dbReference>
<feature type="domain" description="tRNA-guanine(15) transglycosylase-like" evidence="6">
    <location>
        <begin position="10"/>
        <end position="319"/>
    </location>
</feature>
<dbReference type="NCBIfam" id="TIGR00432">
    <property type="entry name" value="arcsn_tRNA_tgt"/>
    <property type="match status" value="1"/>
</dbReference>
<organism evidence="8">
    <name type="scientific">Nanobsidianus stetteri</name>
    <dbReference type="NCBI Taxonomy" id="1294122"/>
    <lineage>
        <taxon>Archaea</taxon>
        <taxon>Nanobdellota</taxon>
        <taxon>Candidatus Nanoarchaeia</taxon>
        <taxon>Nanoarchaeales</taxon>
        <taxon>Nanopusillaceae</taxon>
        <taxon>Candidatus Nanobsidianus</taxon>
    </lineage>
</organism>
<sequence>MFEIKYRDGAGRIGIIRYKNKKLETPLLLPVINPYKNILPIETIKKYRINAIITNAYILYRKKFDGDIHKFLNFDGIIETDSGSYQMLHYKKDLEINNREIIEYQIRINSDILNVLDIPTDIDKSKEEAEKELNITIERIKEGIKLKGDRLINGAIQGGIYIDLRKKAAEYVKDLDVDIFAIGTIVPYMIKYNFYKLLELAIEPKILLPFNKPIHLFGMGHTLIIPLSIYLGFDIFDSASYVLFAKDKRILTPYGTFRYDEIKDFYIETKNNIYHIEEIKDYSNEELIKILAEHNLYNLIKEIEIAKDAIKNEYLTDLILIKAHTHYSLYKATRLILNKYYNYLKSLEPIRKRSGIFYGGELNEIRIDVKRALERINERVDKKDIEDIFDYVYPFNSFKNVK</sequence>
<gene>
    <name evidence="7" type="primary">tgtA</name>
    <name evidence="7" type="ORF">DDW03_001620</name>
    <name evidence="8" type="ORF">DDW03_01385</name>
</gene>
<accession>A0A2T9WLM6</accession>
<dbReference type="RefSeq" id="WP_228615321.1">
    <property type="nucleotide sequence ID" value="NZ_QEFP02000007.1"/>
</dbReference>
<dbReference type="InterPro" id="IPR036511">
    <property type="entry name" value="TGT-like_sf"/>
</dbReference>
<dbReference type="InterPro" id="IPR004804">
    <property type="entry name" value="TgtA"/>
</dbReference>
<evidence type="ECO:0000256" key="1">
    <source>
        <dbReference type="ARBA" id="ARBA00022676"/>
    </source>
</evidence>
<keyword evidence="3" id="KW-0819">tRNA processing</keyword>
<reference evidence="7" key="4">
    <citation type="submission" date="2021-11" db="EMBL/GenBank/DDBJ databases">
        <authorList>
            <person name="Munson-Mcgee J."/>
            <person name="Field E."/>
            <person name="Bateson M."/>
            <person name="Rooney C."/>
            <person name="Stepanauskas R."/>
            <person name="Young M."/>
        </authorList>
    </citation>
    <scope>NUCLEOTIDE SEQUENCE</scope>
    <source>
        <strain evidence="7">SCGC AB-777_F03</strain>
    </source>
</reference>
<keyword evidence="2 7" id="KW-0808">Transferase</keyword>
<evidence type="ECO:0000256" key="4">
    <source>
        <dbReference type="ARBA" id="ARBA00022723"/>
    </source>
</evidence>
<name>A0A2T9WLM6_NANST</name>
<dbReference type="GO" id="GO:0016763">
    <property type="term" value="F:pentosyltransferase activity"/>
    <property type="evidence" value="ECO:0007669"/>
    <property type="project" value="InterPro"/>
</dbReference>
<keyword evidence="1 7" id="KW-0328">Glycosyltransferase</keyword>
<dbReference type="Gene3D" id="3.20.20.105">
    <property type="entry name" value="Queuine tRNA-ribosyltransferase-like"/>
    <property type="match status" value="1"/>
</dbReference>
<dbReference type="InterPro" id="IPR050076">
    <property type="entry name" value="ArchSynthase1/Queuine_TRR"/>
</dbReference>
<protein>
    <submittedName>
        <fullName evidence="8">tRNA guanosine(15) transglycosylase TgtA</fullName>
        <ecNumber evidence="7">2.4.2.48</ecNumber>
    </submittedName>
</protein>
<comment type="caution">
    <text evidence="8">The sequence shown here is derived from an EMBL/GenBank/DDBJ whole genome shotgun (WGS) entry which is preliminary data.</text>
</comment>
<dbReference type="EMBL" id="QEFP02000007">
    <property type="protein sequence ID" value="MCC5447095.1"/>
    <property type="molecule type" value="Genomic_DNA"/>
</dbReference>
<dbReference type="EMBL" id="QEFP01000004">
    <property type="protein sequence ID" value="PVU68730.1"/>
    <property type="molecule type" value="Genomic_DNA"/>
</dbReference>
<evidence type="ECO:0000313" key="7">
    <source>
        <dbReference type="EMBL" id="MCC5447095.1"/>
    </source>
</evidence>
<evidence type="ECO:0000256" key="5">
    <source>
        <dbReference type="ARBA" id="ARBA00022833"/>
    </source>
</evidence>
<dbReference type="Proteomes" id="UP000245509">
    <property type="component" value="Unassembled WGS sequence"/>
</dbReference>
<evidence type="ECO:0000256" key="3">
    <source>
        <dbReference type="ARBA" id="ARBA00022694"/>
    </source>
</evidence>
<evidence type="ECO:0000259" key="6">
    <source>
        <dbReference type="Pfam" id="PF01702"/>
    </source>
</evidence>
<evidence type="ECO:0000313" key="8">
    <source>
        <dbReference type="EMBL" id="PVU68730.1"/>
    </source>
</evidence>
<proteinExistence type="predicted"/>
<dbReference type="PANTHER" id="PTHR46499:SF1">
    <property type="entry name" value="QUEUINE TRNA-RIBOSYLTRANSFERASE"/>
    <property type="match status" value="1"/>
</dbReference>
<keyword evidence="5" id="KW-0862">Zinc</keyword>
<dbReference type="PANTHER" id="PTHR46499">
    <property type="entry name" value="QUEUINE TRNA-RIBOSYLTRANSFERASE"/>
    <property type="match status" value="1"/>
</dbReference>